<comment type="caution">
    <text evidence="1">The sequence shown here is derived from an EMBL/GenBank/DDBJ whole genome shotgun (WGS) entry which is preliminary data.</text>
</comment>
<accession>D1QPC3</accession>
<dbReference type="Proteomes" id="UP000004079">
    <property type="component" value="Unassembled WGS sequence"/>
</dbReference>
<evidence type="ECO:0000313" key="1">
    <source>
        <dbReference type="EMBL" id="EFB32798.1"/>
    </source>
</evidence>
<dbReference type="AlphaFoldDB" id="D1QPC3"/>
<sequence length="47" mass="4737">MKQSVGDISVGDNSNLTTGADSLSLASNASLSPCHDVACKDTNNLAN</sequence>
<dbReference type="EMBL" id="ACUZ02000010">
    <property type="protein sequence ID" value="EFB32798.1"/>
    <property type="molecule type" value="Genomic_DNA"/>
</dbReference>
<dbReference type="STRING" id="649760.HMPREF0971_00813"/>
<dbReference type="HOGENOM" id="CLU_3171683_0_0_10"/>
<gene>
    <name evidence="1" type="ORF">HMPREF0971_00813</name>
</gene>
<reference evidence="1 2" key="1">
    <citation type="submission" date="2009-11" db="EMBL/GenBank/DDBJ databases">
        <authorList>
            <person name="Weinstock G."/>
            <person name="Sodergren E."/>
            <person name="Clifton S."/>
            <person name="Fulton L."/>
            <person name="Fulton B."/>
            <person name="Courtney L."/>
            <person name="Fronick C."/>
            <person name="Harrison M."/>
            <person name="Strong C."/>
            <person name="Farmer C."/>
            <person name="Delahaunty K."/>
            <person name="Markovic C."/>
            <person name="Hall O."/>
            <person name="Minx P."/>
            <person name="Tomlinson C."/>
            <person name="Mitreva M."/>
            <person name="Nelson J."/>
            <person name="Hou S."/>
            <person name="Wollam A."/>
            <person name="Pepin K.H."/>
            <person name="Johnson M."/>
            <person name="Bhonagiri V."/>
            <person name="Nash W.E."/>
            <person name="Warren W."/>
            <person name="Chinwalla A."/>
            <person name="Mardis E.R."/>
            <person name="Wilson R.K."/>
        </authorList>
    </citation>
    <scope>NUCLEOTIDE SEQUENCE [LARGE SCALE GENOMIC DNA]</scope>
    <source>
        <strain evidence="1 2">F0302</strain>
    </source>
</reference>
<evidence type="ECO:0000313" key="2">
    <source>
        <dbReference type="Proteomes" id="UP000004079"/>
    </source>
</evidence>
<organism evidence="1 2">
    <name type="scientific">Segatella oris F0302</name>
    <dbReference type="NCBI Taxonomy" id="649760"/>
    <lineage>
        <taxon>Bacteria</taxon>
        <taxon>Pseudomonadati</taxon>
        <taxon>Bacteroidota</taxon>
        <taxon>Bacteroidia</taxon>
        <taxon>Bacteroidales</taxon>
        <taxon>Prevotellaceae</taxon>
        <taxon>Segatella</taxon>
    </lineage>
</organism>
<proteinExistence type="predicted"/>
<protein>
    <submittedName>
        <fullName evidence="1">Uncharacterized protein</fullName>
    </submittedName>
</protein>
<name>D1QPC3_9BACT</name>